<dbReference type="Gene3D" id="3.20.20.70">
    <property type="entry name" value="Aldolase class I"/>
    <property type="match status" value="1"/>
</dbReference>
<dbReference type="EMBL" id="LAZR01056717">
    <property type="protein sequence ID" value="KKK73594.1"/>
    <property type="molecule type" value="Genomic_DNA"/>
</dbReference>
<comment type="caution">
    <text evidence="1">The sequence shown here is derived from an EMBL/GenBank/DDBJ whole genome shotgun (WGS) entry which is preliminary data.</text>
</comment>
<proteinExistence type="predicted"/>
<reference evidence="1" key="1">
    <citation type="journal article" date="2015" name="Nature">
        <title>Complex archaea that bridge the gap between prokaryotes and eukaryotes.</title>
        <authorList>
            <person name="Spang A."/>
            <person name="Saw J.H."/>
            <person name="Jorgensen S.L."/>
            <person name="Zaremba-Niedzwiedzka K."/>
            <person name="Martijn J."/>
            <person name="Lind A.E."/>
            <person name="van Eijk R."/>
            <person name="Schleper C."/>
            <person name="Guy L."/>
            <person name="Ettema T.J."/>
        </authorList>
    </citation>
    <scope>NUCLEOTIDE SEQUENCE</scope>
</reference>
<name>A0A0F9A4T0_9ZZZZ</name>
<dbReference type="InterPro" id="IPR013785">
    <property type="entry name" value="Aldolase_TIM"/>
</dbReference>
<dbReference type="AlphaFoldDB" id="A0A0F9A4T0"/>
<organism evidence="1">
    <name type="scientific">marine sediment metagenome</name>
    <dbReference type="NCBI Taxonomy" id="412755"/>
    <lineage>
        <taxon>unclassified sequences</taxon>
        <taxon>metagenomes</taxon>
        <taxon>ecological metagenomes</taxon>
    </lineage>
</organism>
<accession>A0A0F9A4T0</accession>
<evidence type="ECO:0000313" key="1">
    <source>
        <dbReference type="EMBL" id="KKK73594.1"/>
    </source>
</evidence>
<gene>
    <name evidence="1" type="ORF">LCGC14_2892260</name>
</gene>
<feature type="non-terminal residue" evidence="1">
    <location>
        <position position="1"/>
    </location>
</feature>
<protein>
    <submittedName>
        <fullName evidence="1">Uncharacterized protein</fullName>
    </submittedName>
</protein>
<sequence length="74" mass="8555">YDDDMPTDDIWRNEGISNLNIVINDNKIVLITDYPQSTALKYDFYKNCITNGFLGYAGDRNLDILKKVDFYPPS</sequence>